<organism evidence="1 2">
    <name type="scientific">Subsaximicrobium wynnwilliamsii</name>
    <dbReference type="NCBI Taxonomy" id="291179"/>
    <lineage>
        <taxon>Bacteria</taxon>
        <taxon>Pseudomonadati</taxon>
        <taxon>Bacteroidota</taxon>
        <taxon>Flavobacteriia</taxon>
        <taxon>Flavobacteriales</taxon>
        <taxon>Flavobacteriaceae</taxon>
        <taxon>Subsaximicrobium</taxon>
    </lineage>
</organism>
<dbReference type="AlphaFoldDB" id="A0A5C6ZHS9"/>
<protein>
    <submittedName>
        <fullName evidence="1">DUF2064 domain-containing protein</fullName>
    </submittedName>
</protein>
<dbReference type="SUPFAM" id="SSF53448">
    <property type="entry name" value="Nucleotide-diphospho-sugar transferases"/>
    <property type="match status" value="1"/>
</dbReference>
<evidence type="ECO:0000313" key="1">
    <source>
        <dbReference type="EMBL" id="TXD89301.1"/>
    </source>
</evidence>
<dbReference type="Pfam" id="PF09837">
    <property type="entry name" value="DUF2064"/>
    <property type="match status" value="1"/>
</dbReference>
<proteinExistence type="predicted"/>
<name>A0A5C6ZHS9_9FLAO</name>
<dbReference type="InterPro" id="IPR018641">
    <property type="entry name" value="Trfase_1_rSAM/seldom-assoc"/>
</dbReference>
<dbReference type="EMBL" id="VORO01000008">
    <property type="protein sequence ID" value="TXD89301.1"/>
    <property type="molecule type" value="Genomic_DNA"/>
</dbReference>
<dbReference type="InterPro" id="IPR029044">
    <property type="entry name" value="Nucleotide-diphossugar_trans"/>
</dbReference>
<dbReference type="Proteomes" id="UP000321578">
    <property type="component" value="Unassembled WGS sequence"/>
</dbReference>
<keyword evidence="2" id="KW-1185">Reference proteome</keyword>
<reference evidence="1 2" key="1">
    <citation type="submission" date="2019-08" db="EMBL/GenBank/DDBJ databases">
        <title>Genomes of Subsaximicrobium wynnwilliamsii strains.</title>
        <authorList>
            <person name="Bowman J.P."/>
        </authorList>
    </citation>
    <scope>NUCLEOTIDE SEQUENCE [LARGE SCALE GENOMIC DNA]</scope>
    <source>
        <strain evidence="1 2">2-80-2</strain>
    </source>
</reference>
<dbReference type="PANTHER" id="PTHR36529">
    <property type="entry name" value="SLL1095 PROTEIN"/>
    <property type="match status" value="1"/>
</dbReference>
<dbReference type="PANTHER" id="PTHR36529:SF1">
    <property type="entry name" value="GLYCOSYLTRANSFERASE"/>
    <property type="match status" value="1"/>
</dbReference>
<sequence length="228" mass="25748">MNTNNTAILIFANSAQQEAFAKPFESSALLFDALNRDILKKVERTGLPYYHVSEKEQIGNSFAQRFTNAIQSIYTKGYDRVITVGNDTPHLNSGQILKAAQQLETNDIVLGPSLDGGFYLMGLKKSHFNAKTFLKLPWQTAGLSQSMYRLIAANKTKLFTLETLVDIDSISDVNRILQSKRHISTLLRQLLLAVFSEKNTSFFRYQLSFQNSFLSLYYNKGSPLPLFS</sequence>
<comment type="caution">
    <text evidence="1">The sequence shown here is derived from an EMBL/GenBank/DDBJ whole genome shotgun (WGS) entry which is preliminary data.</text>
</comment>
<accession>A0A5C6ZHS9</accession>
<gene>
    <name evidence="1" type="ORF">ESY86_09180</name>
</gene>
<dbReference type="Gene3D" id="3.90.550.10">
    <property type="entry name" value="Spore Coat Polysaccharide Biosynthesis Protein SpsA, Chain A"/>
    <property type="match status" value="1"/>
</dbReference>
<evidence type="ECO:0000313" key="2">
    <source>
        <dbReference type="Proteomes" id="UP000321578"/>
    </source>
</evidence>
<dbReference type="OrthoDB" id="9798250at2"/>